<comment type="caution">
    <text evidence="1">The sequence shown here is derived from an EMBL/GenBank/DDBJ whole genome shotgun (WGS) entry which is preliminary data.</text>
</comment>
<dbReference type="CDD" id="cd15482">
    <property type="entry name" value="Sialidase_non-viral"/>
    <property type="match status" value="1"/>
</dbReference>
<dbReference type="AlphaFoldDB" id="A0A401ZNA1"/>
<dbReference type="SUPFAM" id="SSF110296">
    <property type="entry name" value="Oligoxyloglucan reducing end-specific cellobiohydrolase"/>
    <property type="match status" value="1"/>
</dbReference>
<dbReference type="Gene3D" id="2.130.10.10">
    <property type="entry name" value="YVTN repeat-like/Quinoprotein amine dehydrogenase"/>
    <property type="match status" value="1"/>
</dbReference>
<keyword evidence="2" id="KW-1185">Reference proteome</keyword>
<organism evidence="1 2">
    <name type="scientific">Dictyobacter aurantiacus</name>
    <dbReference type="NCBI Taxonomy" id="1936993"/>
    <lineage>
        <taxon>Bacteria</taxon>
        <taxon>Bacillati</taxon>
        <taxon>Chloroflexota</taxon>
        <taxon>Ktedonobacteria</taxon>
        <taxon>Ktedonobacterales</taxon>
        <taxon>Dictyobacteraceae</taxon>
        <taxon>Dictyobacter</taxon>
    </lineage>
</organism>
<dbReference type="GO" id="GO:0016787">
    <property type="term" value="F:hydrolase activity"/>
    <property type="evidence" value="ECO:0007669"/>
    <property type="project" value="UniProtKB-KW"/>
</dbReference>
<dbReference type="PANTHER" id="PTHR43739">
    <property type="entry name" value="XYLOGLUCANASE (EUROFUNG)"/>
    <property type="match status" value="1"/>
</dbReference>
<sequence length="366" mass="40857">MATIPYPPGTVLLLAGTEQGLFLLTSDDRMSWDLRATSLRQEGSNIFYAMFDPHNHYRLFAADNRHGAAFLRYSDDFGVTWREPEQSITFDESGPNHQAEIWYIEAGRPDDPRTLYAGTGPAGLWLSHDSGLTWQRNASLNEKARLEQWENGDVGTCVHSIVADPQRPERMWLGISGAGSVRTDDNGNSWQVINQLQQPQQVEGWDTICTSTHRLLQHTYQPDTLYQQSRCGLFRSTDAGDSWTGISHGLPSTFGFPLTMDPNRPDTLFTMVVDKNDRFPIGDQLTVYRSQNGGERWEACTRGLPTGEQARQKVLRHGMCTDAHDPCGIYVGTRNGNIFASADNGDSWRLIGSGLPTIYALTATVL</sequence>
<keyword evidence="1" id="KW-0378">Hydrolase</keyword>
<dbReference type="PANTHER" id="PTHR43739:SF5">
    <property type="entry name" value="EXO-ALPHA-SIALIDASE"/>
    <property type="match status" value="1"/>
</dbReference>
<gene>
    <name evidence="1" type="ORF">KDAU_56860</name>
</gene>
<proteinExistence type="predicted"/>
<accession>A0A401ZNA1</accession>
<evidence type="ECO:0000313" key="1">
    <source>
        <dbReference type="EMBL" id="GCE08357.1"/>
    </source>
</evidence>
<dbReference type="Proteomes" id="UP000287224">
    <property type="component" value="Unassembled WGS sequence"/>
</dbReference>
<dbReference type="OrthoDB" id="9757947at2"/>
<reference evidence="2" key="1">
    <citation type="submission" date="2018-12" db="EMBL/GenBank/DDBJ databases">
        <title>Tengunoibacter tsumagoiensis gen. nov., sp. nov., Dictyobacter kobayashii sp. nov., D. alpinus sp. nov., and D. joshuensis sp. nov. and description of Dictyobacteraceae fam. nov. within the order Ktedonobacterales isolated from Tengu-no-mugimeshi.</title>
        <authorList>
            <person name="Wang C.M."/>
            <person name="Zheng Y."/>
            <person name="Sakai Y."/>
            <person name="Toyoda A."/>
            <person name="Minakuchi Y."/>
            <person name="Abe K."/>
            <person name="Yokota A."/>
            <person name="Yabe S."/>
        </authorList>
    </citation>
    <scope>NUCLEOTIDE SEQUENCE [LARGE SCALE GENOMIC DNA]</scope>
    <source>
        <strain evidence="2">S-27</strain>
    </source>
</reference>
<dbReference type="RefSeq" id="WP_126600864.1">
    <property type="nucleotide sequence ID" value="NZ_BIFQ01000002.1"/>
</dbReference>
<evidence type="ECO:0000313" key="2">
    <source>
        <dbReference type="Proteomes" id="UP000287224"/>
    </source>
</evidence>
<dbReference type="GO" id="GO:0010411">
    <property type="term" value="P:xyloglucan metabolic process"/>
    <property type="evidence" value="ECO:0007669"/>
    <property type="project" value="TreeGrafter"/>
</dbReference>
<dbReference type="EMBL" id="BIFQ01000002">
    <property type="protein sequence ID" value="GCE08357.1"/>
    <property type="molecule type" value="Genomic_DNA"/>
</dbReference>
<protein>
    <submittedName>
        <fullName evidence="1">Glycosyl hydrolase</fullName>
    </submittedName>
</protein>
<dbReference type="InterPro" id="IPR015943">
    <property type="entry name" value="WD40/YVTN_repeat-like_dom_sf"/>
</dbReference>
<name>A0A401ZNA1_9CHLR</name>
<dbReference type="InterPro" id="IPR052025">
    <property type="entry name" value="Xyloglucanase_GH74"/>
</dbReference>